<feature type="transmembrane region" description="Helical" evidence="1">
    <location>
        <begin position="47"/>
        <end position="68"/>
    </location>
</feature>
<feature type="transmembrane region" description="Helical" evidence="1">
    <location>
        <begin position="80"/>
        <end position="100"/>
    </location>
</feature>
<keyword evidence="1" id="KW-0472">Membrane</keyword>
<dbReference type="PANTHER" id="PTHR46225">
    <property type="entry name" value="C3H4 TYPE ZINC FINGER PROTEIN"/>
    <property type="match status" value="1"/>
</dbReference>
<feature type="transmembrane region" description="Helical" evidence="1">
    <location>
        <begin position="120"/>
        <end position="138"/>
    </location>
</feature>
<gene>
    <name evidence="3" type="primary">LOC104759776</name>
</gene>
<evidence type="ECO:0000256" key="1">
    <source>
        <dbReference type="SAM" id="Phobius"/>
    </source>
</evidence>
<evidence type="ECO:0000313" key="3">
    <source>
        <dbReference type="RefSeq" id="XP_019094538.1"/>
    </source>
</evidence>
<accession>A0ABM1R6A0</accession>
<name>A0ABM1R6A0_CAMSA</name>
<dbReference type="RefSeq" id="XP_019094538.1">
    <property type="nucleotide sequence ID" value="XM_019238993.1"/>
</dbReference>
<reference evidence="3" key="2">
    <citation type="submission" date="2025-08" db="UniProtKB">
        <authorList>
            <consortium name="RefSeq"/>
        </authorList>
    </citation>
    <scope>IDENTIFICATION</scope>
    <source>
        <tissue evidence="3">Leaf</tissue>
    </source>
</reference>
<feature type="transmembrane region" description="Helical" evidence="1">
    <location>
        <begin position="150"/>
        <end position="167"/>
    </location>
</feature>
<dbReference type="GeneID" id="104759776"/>
<protein>
    <submittedName>
        <fullName evidence="3">Uncharacterized protein LOC104759776</fullName>
    </submittedName>
</protein>
<dbReference type="Proteomes" id="UP000694864">
    <property type="component" value="Chromosome 17"/>
</dbReference>
<feature type="transmembrane region" description="Helical" evidence="1">
    <location>
        <begin position="173"/>
        <end position="206"/>
    </location>
</feature>
<keyword evidence="1" id="KW-1133">Transmembrane helix</keyword>
<reference evidence="2" key="1">
    <citation type="journal article" date="2014" name="Nat. Commun.">
        <title>The emerging biofuel crop Camelina sativa retains a highly undifferentiated hexaploid genome structure.</title>
        <authorList>
            <person name="Kagale S."/>
            <person name="Koh C."/>
            <person name="Nixon J."/>
            <person name="Bollina V."/>
            <person name="Clarke W.E."/>
            <person name="Tuteja R."/>
            <person name="Spillane C."/>
            <person name="Robinson S.J."/>
            <person name="Links M.G."/>
            <person name="Clarke C."/>
            <person name="Higgins E.E."/>
            <person name="Huebert T."/>
            <person name="Sharpe A.G."/>
            <person name="Parkin I.A."/>
        </authorList>
    </citation>
    <scope>NUCLEOTIDE SEQUENCE [LARGE SCALE GENOMIC DNA]</scope>
    <source>
        <strain evidence="2">cv. DH55</strain>
    </source>
</reference>
<evidence type="ECO:0000313" key="2">
    <source>
        <dbReference type="Proteomes" id="UP000694864"/>
    </source>
</evidence>
<dbReference type="PANTHER" id="PTHR46225:SF13">
    <property type="entry name" value="E3 UBIQUITIN-PROTEIN LIGASE-RELATED"/>
    <property type="match status" value="1"/>
</dbReference>
<organism evidence="2 3">
    <name type="scientific">Camelina sativa</name>
    <name type="common">False flax</name>
    <name type="synonym">Myagrum sativum</name>
    <dbReference type="NCBI Taxonomy" id="90675"/>
    <lineage>
        <taxon>Eukaryota</taxon>
        <taxon>Viridiplantae</taxon>
        <taxon>Streptophyta</taxon>
        <taxon>Embryophyta</taxon>
        <taxon>Tracheophyta</taxon>
        <taxon>Spermatophyta</taxon>
        <taxon>Magnoliopsida</taxon>
        <taxon>eudicotyledons</taxon>
        <taxon>Gunneridae</taxon>
        <taxon>Pentapetalae</taxon>
        <taxon>rosids</taxon>
        <taxon>malvids</taxon>
        <taxon>Brassicales</taxon>
        <taxon>Brassicaceae</taxon>
        <taxon>Camelineae</taxon>
        <taxon>Camelina</taxon>
    </lineage>
</organism>
<proteinExistence type="predicted"/>
<keyword evidence="1" id="KW-0812">Transmembrane</keyword>
<sequence>MEDPLLTKNEDTTIDDENNIGITVSDDSSLSPHEAENVERCNPCTESSVWCIELVLNLVQVVAAIFVMTNAKDKHPETALLVWIIGYTCGCVAILLHQIVNRLSLMACRIDEEIMVLLKNMLEFLFVGWIFPLIWICYRSSSSLYDYTQHFWLCMAFVTFTCIRYVPLNLKCLAFYLISIVIIWICTILPNEIVYLVVFVAILAILKNCKRILISHT</sequence>
<keyword evidence="2" id="KW-1185">Reference proteome</keyword>